<dbReference type="OrthoDB" id="9810303at2"/>
<dbReference type="Pfam" id="PF04138">
    <property type="entry name" value="GtrA_DPMS_TM"/>
    <property type="match status" value="1"/>
</dbReference>
<keyword evidence="3 6" id="KW-0812">Transmembrane</keyword>
<dbReference type="InterPro" id="IPR051401">
    <property type="entry name" value="GtrA_CellWall_Glycosyl"/>
</dbReference>
<evidence type="ECO:0000313" key="8">
    <source>
        <dbReference type="EMBL" id="SHE91553.1"/>
    </source>
</evidence>
<keyword evidence="4 6" id="KW-1133">Transmembrane helix</keyword>
<dbReference type="STRING" id="1121025.SAMN02745249_01426"/>
<dbReference type="PANTHER" id="PTHR38459">
    <property type="entry name" value="PROPHAGE BACTOPRENOL-LINKED GLUCOSE TRANSLOCASE HOMOLOG"/>
    <property type="match status" value="1"/>
</dbReference>
<dbReference type="Proteomes" id="UP000184128">
    <property type="component" value="Unassembled WGS sequence"/>
</dbReference>
<feature type="transmembrane region" description="Helical" evidence="6">
    <location>
        <begin position="12"/>
        <end position="38"/>
    </location>
</feature>
<proteinExistence type="inferred from homology"/>
<dbReference type="PANTHER" id="PTHR38459:SF1">
    <property type="entry name" value="PROPHAGE BACTOPRENOL-LINKED GLUCOSE TRANSLOCASE HOMOLOG"/>
    <property type="match status" value="1"/>
</dbReference>
<sequence length="149" mass="17341">MPFKQFFKAHFVFIKFAASSLLSTAIDLAFFTLFIYFLEQPFPKMYIILATTIARIISSIVNYTLNKKVVFKENRQVKTAFVRYVLLSIIQMLLSGLLVTYFVKTILPYELITKILVDCSLFFLAFFVQKRFIFPPGEESSFKGQLTKK</sequence>
<evidence type="ECO:0000256" key="1">
    <source>
        <dbReference type="ARBA" id="ARBA00004141"/>
    </source>
</evidence>
<feature type="transmembrane region" description="Helical" evidence="6">
    <location>
        <begin position="84"/>
        <end position="103"/>
    </location>
</feature>
<reference evidence="8 9" key="1">
    <citation type="submission" date="2016-11" db="EMBL/GenBank/DDBJ databases">
        <authorList>
            <person name="Jaros S."/>
            <person name="Januszkiewicz K."/>
            <person name="Wedrychowicz H."/>
        </authorList>
    </citation>
    <scope>NUCLEOTIDE SEQUENCE [LARGE SCALE GENOMIC DNA]</scope>
    <source>
        <strain evidence="8 9">DSM 15692</strain>
    </source>
</reference>
<comment type="subcellular location">
    <subcellularLocation>
        <location evidence="1">Membrane</location>
        <topology evidence="1">Multi-pass membrane protein</topology>
    </subcellularLocation>
</comment>
<dbReference type="GO" id="GO:0000271">
    <property type="term" value="P:polysaccharide biosynthetic process"/>
    <property type="evidence" value="ECO:0007669"/>
    <property type="project" value="InterPro"/>
</dbReference>
<evidence type="ECO:0000256" key="6">
    <source>
        <dbReference type="SAM" id="Phobius"/>
    </source>
</evidence>
<protein>
    <submittedName>
        <fullName evidence="8">Putative flippase GtrA (Transmembrane translocase of bactoprenol-linked glucose)</fullName>
    </submittedName>
</protein>
<dbReference type="GO" id="GO:0005886">
    <property type="term" value="C:plasma membrane"/>
    <property type="evidence" value="ECO:0007669"/>
    <property type="project" value="TreeGrafter"/>
</dbReference>
<feature type="domain" description="GtrA/DPMS transmembrane" evidence="7">
    <location>
        <begin position="15"/>
        <end position="134"/>
    </location>
</feature>
<name>A0A1M4XDP5_9LACT</name>
<feature type="transmembrane region" description="Helical" evidence="6">
    <location>
        <begin position="109"/>
        <end position="128"/>
    </location>
</feature>
<accession>A0A1M4XDP5</accession>
<keyword evidence="5 6" id="KW-0472">Membrane</keyword>
<evidence type="ECO:0000256" key="2">
    <source>
        <dbReference type="ARBA" id="ARBA00009399"/>
    </source>
</evidence>
<feature type="transmembrane region" description="Helical" evidence="6">
    <location>
        <begin position="44"/>
        <end position="63"/>
    </location>
</feature>
<evidence type="ECO:0000259" key="7">
    <source>
        <dbReference type="Pfam" id="PF04138"/>
    </source>
</evidence>
<evidence type="ECO:0000313" key="9">
    <source>
        <dbReference type="Proteomes" id="UP000184128"/>
    </source>
</evidence>
<dbReference type="EMBL" id="FQUF01000020">
    <property type="protein sequence ID" value="SHE91553.1"/>
    <property type="molecule type" value="Genomic_DNA"/>
</dbReference>
<dbReference type="RefSeq" id="WP_073298174.1">
    <property type="nucleotide sequence ID" value="NZ_FQUF01000020.1"/>
</dbReference>
<evidence type="ECO:0000256" key="3">
    <source>
        <dbReference type="ARBA" id="ARBA00022692"/>
    </source>
</evidence>
<comment type="similarity">
    <text evidence="2">Belongs to the GtrA family.</text>
</comment>
<keyword evidence="9" id="KW-1185">Reference proteome</keyword>
<dbReference type="InterPro" id="IPR007267">
    <property type="entry name" value="GtrA_DPMS_TM"/>
</dbReference>
<evidence type="ECO:0000256" key="4">
    <source>
        <dbReference type="ARBA" id="ARBA00022989"/>
    </source>
</evidence>
<gene>
    <name evidence="8" type="ORF">SAMN02745249_01426</name>
</gene>
<evidence type="ECO:0000256" key="5">
    <source>
        <dbReference type="ARBA" id="ARBA00023136"/>
    </source>
</evidence>
<dbReference type="AlphaFoldDB" id="A0A1M4XDP5"/>
<organism evidence="8 9">
    <name type="scientific">Atopostipes suicloacalis DSM 15692</name>
    <dbReference type="NCBI Taxonomy" id="1121025"/>
    <lineage>
        <taxon>Bacteria</taxon>
        <taxon>Bacillati</taxon>
        <taxon>Bacillota</taxon>
        <taxon>Bacilli</taxon>
        <taxon>Lactobacillales</taxon>
        <taxon>Carnobacteriaceae</taxon>
        <taxon>Atopostipes</taxon>
    </lineage>
</organism>